<dbReference type="EMBL" id="JAIXMP010000044">
    <property type="protein sequence ID" value="KAI9246963.1"/>
    <property type="molecule type" value="Genomic_DNA"/>
</dbReference>
<keyword evidence="2" id="KW-1185">Reference proteome</keyword>
<dbReference type="AlphaFoldDB" id="A0AAD5K1P0"/>
<protein>
    <submittedName>
        <fullName evidence="1">Uncharacterized protein</fullName>
    </submittedName>
</protein>
<name>A0AAD5K1P0_9FUNG</name>
<proteinExistence type="predicted"/>
<gene>
    <name evidence="1" type="ORF">BDA99DRAFT_526606</name>
</gene>
<reference evidence="1" key="1">
    <citation type="journal article" date="2022" name="IScience">
        <title>Evolution of zygomycete secretomes and the origins of terrestrial fungal ecologies.</title>
        <authorList>
            <person name="Chang Y."/>
            <person name="Wang Y."/>
            <person name="Mondo S."/>
            <person name="Ahrendt S."/>
            <person name="Andreopoulos W."/>
            <person name="Barry K."/>
            <person name="Beard J."/>
            <person name="Benny G.L."/>
            <person name="Blankenship S."/>
            <person name="Bonito G."/>
            <person name="Cuomo C."/>
            <person name="Desiro A."/>
            <person name="Gervers K.A."/>
            <person name="Hundley H."/>
            <person name="Kuo A."/>
            <person name="LaButti K."/>
            <person name="Lang B.F."/>
            <person name="Lipzen A."/>
            <person name="O'Donnell K."/>
            <person name="Pangilinan J."/>
            <person name="Reynolds N."/>
            <person name="Sandor L."/>
            <person name="Smith M.E."/>
            <person name="Tsang A."/>
            <person name="Grigoriev I.V."/>
            <person name="Stajich J.E."/>
            <person name="Spatafora J.W."/>
        </authorList>
    </citation>
    <scope>NUCLEOTIDE SEQUENCE</scope>
    <source>
        <strain evidence="1">RSA 2281</strain>
    </source>
</reference>
<organism evidence="1 2">
    <name type="scientific">Phascolomyces articulosus</name>
    <dbReference type="NCBI Taxonomy" id="60185"/>
    <lineage>
        <taxon>Eukaryota</taxon>
        <taxon>Fungi</taxon>
        <taxon>Fungi incertae sedis</taxon>
        <taxon>Mucoromycota</taxon>
        <taxon>Mucoromycotina</taxon>
        <taxon>Mucoromycetes</taxon>
        <taxon>Mucorales</taxon>
        <taxon>Lichtheimiaceae</taxon>
        <taxon>Phascolomyces</taxon>
    </lineage>
</organism>
<evidence type="ECO:0000313" key="1">
    <source>
        <dbReference type="EMBL" id="KAI9246963.1"/>
    </source>
</evidence>
<dbReference type="Proteomes" id="UP001209540">
    <property type="component" value="Unassembled WGS sequence"/>
</dbReference>
<reference evidence="1" key="2">
    <citation type="submission" date="2023-02" db="EMBL/GenBank/DDBJ databases">
        <authorList>
            <consortium name="DOE Joint Genome Institute"/>
            <person name="Mondo S.J."/>
            <person name="Chang Y."/>
            <person name="Wang Y."/>
            <person name="Ahrendt S."/>
            <person name="Andreopoulos W."/>
            <person name="Barry K."/>
            <person name="Beard J."/>
            <person name="Benny G.L."/>
            <person name="Blankenship S."/>
            <person name="Bonito G."/>
            <person name="Cuomo C."/>
            <person name="Desiro A."/>
            <person name="Gervers K.A."/>
            <person name="Hundley H."/>
            <person name="Kuo A."/>
            <person name="LaButti K."/>
            <person name="Lang B.F."/>
            <person name="Lipzen A."/>
            <person name="O'Donnell K."/>
            <person name="Pangilinan J."/>
            <person name="Reynolds N."/>
            <person name="Sandor L."/>
            <person name="Smith M.W."/>
            <person name="Tsang A."/>
            <person name="Grigoriev I.V."/>
            <person name="Stajich J.E."/>
            <person name="Spatafora J.W."/>
        </authorList>
    </citation>
    <scope>NUCLEOTIDE SEQUENCE</scope>
    <source>
        <strain evidence="1">RSA 2281</strain>
    </source>
</reference>
<evidence type="ECO:0000313" key="2">
    <source>
        <dbReference type="Proteomes" id="UP001209540"/>
    </source>
</evidence>
<comment type="caution">
    <text evidence="1">The sequence shown here is derived from an EMBL/GenBank/DDBJ whole genome shotgun (WGS) entry which is preliminary data.</text>
</comment>
<accession>A0AAD5K1P0</accession>
<sequence length="63" mass="6963">MNVVMDTFHNFLETCSFNGSQASFLESIPSPASQDESMATSEDSSLHCKLFFLLSFCIICSLC</sequence>